<feature type="domain" description="Reverse transcriptase RNase H-like" evidence="9">
    <location>
        <begin position="62"/>
        <end position="124"/>
    </location>
</feature>
<name>A0ABD0YE16_9HEMI</name>
<evidence type="ECO:0000259" key="9">
    <source>
        <dbReference type="Pfam" id="PF17917"/>
    </source>
</evidence>
<evidence type="ECO:0000256" key="5">
    <source>
        <dbReference type="ARBA" id="ARBA00022759"/>
    </source>
</evidence>
<sequence>MSYRNKKQETTEIGLVDPNQCSLVTSSISRKHLKFVPMQATQLWALFCLKITRDKNTPWPSSLTKAETKYSTREKELVAIEKLRSYLYEKRFVVYSDHKPLVWMENMVERSPKIARWKEALRGYDFVIRYRTGKANIVADYLSRPMQVNLTQSDSEEPWGFELLPEPTVIVPPEQPSNDNSEQTEERPYRGPNATDDIVNRYKHQLWWRTSTDGTIRTTDLAARIWTAYETNFDTIRAELVQCEKAVESVRGEQERYDIVKSYHRGIADTMGKLSRHYYWPNMKETIENVVGKCEVCNEAKYLRNPPQVPQITPTPGRPFEMVHMDLFFEGR</sequence>
<keyword evidence="4" id="KW-0540">Nuclease</keyword>
<dbReference type="InterPro" id="IPR041373">
    <property type="entry name" value="RT_RNaseH"/>
</dbReference>
<dbReference type="Pfam" id="PF17917">
    <property type="entry name" value="RT_RNaseH"/>
    <property type="match status" value="1"/>
</dbReference>
<evidence type="ECO:0000256" key="3">
    <source>
        <dbReference type="ARBA" id="ARBA00022695"/>
    </source>
</evidence>
<comment type="caution">
    <text evidence="11">The sequence shown here is derived from an EMBL/GenBank/DDBJ whole genome shotgun (WGS) entry which is preliminary data.</text>
</comment>
<evidence type="ECO:0000256" key="1">
    <source>
        <dbReference type="ARBA" id="ARBA00012493"/>
    </source>
</evidence>
<dbReference type="GO" id="GO:0004519">
    <property type="term" value="F:endonuclease activity"/>
    <property type="evidence" value="ECO:0007669"/>
    <property type="project" value="UniProtKB-KW"/>
</dbReference>
<dbReference type="InterPro" id="IPR041588">
    <property type="entry name" value="Integrase_H2C2"/>
</dbReference>
<organism evidence="11 12">
    <name type="scientific">Ranatra chinensis</name>
    <dbReference type="NCBI Taxonomy" id="642074"/>
    <lineage>
        <taxon>Eukaryota</taxon>
        <taxon>Metazoa</taxon>
        <taxon>Ecdysozoa</taxon>
        <taxon>Arthropoda</taxon>
        <taxon>Hexapoda</taxon>
        <taxon>Insecta</taxon>
        <taxon>Pterygota</taxon>
        <taxon>Neoptera</taxon>
        <taxon>Paraneoptera</taxon>
        <taxon>Hemiptera</taxon>
        <taxon>Heteroptera</taxon>
        <taxon>Panheteroptera</taxon>
        <taxon>Nepomorpha</taxon>
        <taxon>Nepidae</taxon>
        <taxon>Ranatrinae</taxon>
        <taxon>Ranatra</taxon>
    </lineage>
</organism>
<dbReference type="Gene3D" id="1.10.340.70">
    <property type="match status" value="1"/>
</dbReference>
<dbReference type="AlphaFoldDB" id="A0ABD0YE16"/>
<dbReference type="Proteomes" id="UP001558652">
    <property type="component" value="Unassembled WGS sequence"/>
</dbReference>
<protein>
    <recommendedName>
        <fullName evidence="1">RNA-directed DNA polymerase</fullName>
        <ecNumber evidence="1">2.7.7.49</ecNumber>
    </recommendedName>
</protein>
<feature type="region of interest" description="Disordered" evidence="8">
    <location>
        <begin position="170"/>
        <end position="195"/>
    </location>
</feature>
<dbReference type="EMBL" id="JBFDAA010000008">
    <property type="protein sequence ID" value="KAL1129556.1"/>
    <property type="molecule type" value="Genomic_DNA"/>
</dbReference>
<keyword evidence="5" id="KW-0255">Endonuclease</keyword>
<evidence type="ECO:0000313" key="12">
    <source>
        <dbReference type="Proteomes" id="UP001558652"/>
    </source>
</evidence>
<dbReference type="InterPro" id="IPR043502">
    <property type="entry name" value="DNA/RNA_pol_sf"/>
</dbReference>
<evidence type="ECO:0000259" key="10">
    <source>
        <dbReference type="Pfam" id="PF17921"/>
    </source>
</evidence>
<evidence type="ECO:0000256" key="8">
    <source>
        <dbReference type="SAM" id="MobiDB-lite"/>
    </source>
</evidence>
<dbReference type="PANTHER" id="PTHR37984:SF5">
    <property type="entry name" value="PROTEIN NYNRIN-LIKE"/>
    <property type="match status" value="1"/>
</dbReference>
<reference evidence="11 12" key="1">
    <citation type="submission" date="2024-07" db="EMBL/GenBank/DDBJ databases">
        <title>Chromosome-level genome assembly of the water stick insect Ranatra chinensis (Heteroptera: Nepidae).</title>
        <authorList>
            <person name="Liu X."/>
        </authorList>
    </citation>
    <scope>NUCLEOTIDE SEQUENCE [LARGE SCALE GENOMIC DNA]</scope>
    <source>
        <strain evidence="11">Cailab_2021Rc</strain>
        <tissue evidence="11">Muscle</tissue>
    </source>
</reference>
<gene>
    <name evidence="11" type="ORF">AAG570_012501</name>
</gene>
<evidence type="ECO:0000256" key="2">
    <source>
        <dbReference type="ARBA" id="ARBA00022679"/>
    </source>
</evidence>
<accession>A0ABD0YE16</accession>
<keyword evidence="6" id="KW-0378">Hydrolase</keyword>
<dbReference type="SUPFAM" id="SSF56672">
    <property type="entry name" value="DNA/RNA polymerases"/>
    <property type="match status" value="1"/>
</dbReference>
<dbReference type="CDD" id="cd09274">
    <property type="entry name" value="RNase_HI_RT_Ty3"/>
    <property type="match status" value="1"/>
</dbReference>
<evidence type="ECO:0000256" key="6">
    <source>
        <dbReference type="ARBA" id="ARBA00022801"/>
    </source>
</evidence>
<evidence type="ECO:0000313" key="11">
    <source>
        <dbReference type="EMBL" id="KAL1129556.1"/>
    </source>
</evidence>
<evidence type="ECO:0000256" key="4">
    <source>
        <dbReference type="ARBA" id="ARBA00022722"/>
    </source>
</evidence>
<dbReference type="PANTHER" id="PTHR37984">
    <property type="entry name" value="PROTEIN CBG26694"/>
    <property type="match status" value="1"/>
</dbReference>
<keyword evidence="12" id="KW-1185">Reference proteome</keyword>
<keyword evidence="3" id="KW-0548">Nucleotidyltransferase</keyword>
<proteinExistence type="predicted"/>
<feature type="domain" description="Integrase zinc-binding" evidence="10">
    <location>
        <begin position="262"/>
        <end position="301"/>
    </location>
</feature>
<dbReference type="GO" id="GO:0003964">
    <property type="term" value="F:RNA-directed DNA polymerase activity"/>
    <property type="evidence" value="ECO:0007669"/>
    <property type="project" value="UniProtKB-KW"/>
</dbReference>
<dbReference type="EC" id="2.7.7.49" evidence="1"/>
<dbReference type="Pfam" id="PF17921">
    <property type="entry name" value="Integrase_H2C2"/>
    <property type="match status" value="1"/>
</dbReference>
<dbReference type="GO" id="GO:0016787">
    <property type="term" value="F:hydrolase activity"/>
    <property type="evidence" value="ECO:0007669"/>
    <property type="project" value="UniProtKB-KW"/>
</dbReference>
<evidence type="ECO:0000256" key="7">
    <source>
        <dbReference type="ARBA" id="ARBA00022918"/>
    </source>
</evidence>
<keyword evidence="7" id="KW-0695">RNA-directed DNA polymerase</keyword>
<keyword evidence="2" id="KW-0808">Transferase</keyword>
<dbReference type="InterPro" id="IPR050951">
    <property type="entry name" value="Retrovirus_Pol_polyprotein"/>
</dbReference>